<sequence length="138" mass="15603">MNDTIDLIRRYYDAFNRGDWAGMLALLDEHVAHDVNQGGRETGRARFAAFLERMNVSYSEQLKNIVVMVNEKGDRAAAEYVVHGEYKATDEGLPLAQGQTYVLPGGAFFDVAGGRILRVSNYYNLEDWLAQVRRIDVD</sequence>
<evidence type="ECO:0000313" key="2">
    <source>
        <dbReference type="EMBL" id="KJV33190.1"/>
    </source>
</evidence>
<comment type="caution">
    <text evidence="2">The sequence shown here is derived from an EMBL/GenBank/DDBJ whole genome shotgun (WGS) entry which is preliminary data.</text>
</comment>
<dbReference type="PATRIC" id="fig|345309.4.peg.1681"/>
<dbReference type="Proteomes" id="UP000033651">
    <property type="component" value="Unassembled WGS sequence"/>
</dbReference>
<dbReference type="RefSeq" id="WP_045829764.1">
    <property type="nucleotide sequence ID" value="NZ_JZRB01000023.1"/>
</dbReference>
<gene>
    <name evidence="2" type="ORF">VI08_11665</name>
</gene>
<dbReference type="InterPro" id="IPR032710">
    <property type="entry name" value="NTF2-like_dom_sf"/>
</dbReference>
<dbReference type="EMBL" id="JZRB01000023">
    <property type="protein sequence ID" value="KJV33190.1"/>
    <property type="molecule type" value="Genomic_DNA"/>
</dbReference>
<dbReference type="Pfam" id="PF12680">
    <property type="entry name" value="SnoaL_2"/>
    <property type="match status" value="1"/>
</dbReference>
<keyword evidence="3" id="KW-1185">Reference proteome</keyword>
<feature type="domain" description="SnoaL-like" evidence="1">
    <location>
        <begin position="8"/>
        <end position="118"/>
    </location>
</feature>
<accession>A0A0F3KPJ8</accession>
<proteinExistence type="predicted"/>
<dbReference type="NCBIfam" id="TIGR02096">
    <property type="entry name" value="ketosteroid isomerase-related protein"/>
    <property type="match status" value="1"/>
</dbReference>
<reference evidence="2 3" key="1">
    <citation type="submission" date="2015-03" db="EMBL/GenBank/DDBJ databases">
        <title>Draft genome sequence of Luteibacter yeojuensis strain SU11.</title>
        <authorList>
            <person name="Sulaiman J."/>
            <person name="Priya K."/>
            <person name="Chan K.-G."/>
        </authorList>
    </citation>
    <scope>NUCLEOTIDE SEQUENCE [LARGE SCALE GENOMIC DNA]</scope>
    <source>
        <strain evidence="2 3">SU11</strain>
    </source>
</reference>
<dbReference type="OrthoDB" id="582835at2"/>
<dbReference type="SUPFAM" id="SSF54427">
    <property type="entry name" value="NTF2-like"/>
    <property type="match status" value="1"/>
</dbReference>
<evidence type="ECO:0000313" key="3">
    <source>
        <dbReference type="Proteomes" id="UP000033651"/>
    </source>
</evidence>
<protein>
    <submittedName>
        <fullName evidence="2">Isopropylmalate/homocitrate/citramalate synthase</fullName>
    </submittedName>
</protein>
<name>A0A0F3KPJ8_9GAMM</name>
<dbReference type="Gene3D" id="3.10.450.50">
    <property type="match status" value="1"/>
</dbReference>
<dbReference type="InterPro" id="IPR011721">
    <property type="entry name" value="CHP02096"/>
</dbReference>
<evidence type="ECO:0000259" key="1">
    <source>
        <dbReference type="Pfam" id="PF12680"/>
    </source>
</evidence>
<organism evidence="2 3">
    <name type="scientific">Luteibacter yeojuensis</name>
    <dbReference type="NCBI Taxonomy" id="345309"/>
    <lineage>
        <taxon>Bacteria</taxon>
        <taxon>Pseudomonadati</taxon>
        <taxon>Pseudomonadota</taxon>
        <taxon>Gammaproteobacteria</taxon>
        <taxon>Lysobacterales</taxon>
        <taxon>Rhodanobacteraceae</taxon>
        <taxon>Luteibacter</taxon>
    </lineage>
</organism>
<dbReference type="AlphaFoldDB" id="A0A0F3KPJ8"/>
<dbReference type="InterPro" id="IPR037401">
    <property type="entry name" value="SnoaL-like"/>
</dbReference>